<accession>A0AB39HMN2</accession>
<dbReference type="AlphaFoldDB" id="A0AB39HMN2"/>
<feature type="coiled-coil region" evidence="1">
    <location>
        <begin position="49"/>
        <end position="83"/>
    </location>
</feature>
<dbReference type="RefSeq" id="WP_368652399.1">
    <property type="nucleotide sequence ID" value="NZ_CP162599.1"/>
</dbReference>
<gene>
    <name evidence="2" type="ORF">AB4Y30_11610</name>
</gene>
<sequence>MTDKERLEEIEEIEEEVGNGFAIEDLDLNTMTVVNRKHFNWLIQQAERVQELKHDKEHLELIKDRQEEEYRNLHEQNKRYREVIEQLYNYDGDVQAHSALADMLCGEILEESE</sequence>
<dbReference type="EMBL" id="CP162599">
    <property type="protein sequence ID" value="XDK31673.1"/>
    <property type="molecule type" value="Genomic_DNA"/>
</dbReference>
<proteinExistence type="predicted"/>
<keyword evidence="1" id="KW-0175">Coiled coil</keyword>
<protein>
    <submittedName>
        <fullName evidence="2">Uncharacterized protein</fullName>
    </submittedName>
</protein>
<evidence type="ECO:0000313" key="2">
    <source>
        <dbReference type="EMBL" id="XDK31673.1"/>
    </source>
</evidence>
<organism evidence="2">
    <name type="scientific">Ornithinibacillus sp. 4-3</name>
    <dbReference type="NCBI Taxonomy" id="3231488"/>
    <lineage>
        <taxon>Bacteria</taxon>
        <taxon>Bacillati</taxon>
        <taxon>Bacillota</taxon>
        <taxon>Bacilli</taxon>
        <taxon>Bacillales</taxon>
        <taxon>Bacillaceae</taxon>
        <taxon>Ornithinibacillus</taxon>
    </lineage>
</organism>
<evidence type="ECO:0000256" key="1">
    <source>
        <dbReference type="SAM" id="Coils"/>
    </source>
</evidence>
<reference evidence="2" key="1">
    <citation type="submission" date="2024-07" db="EMBL/GenBank/DDBJ databases">
        <title>Halotolerant mesophilic bacterium Ornithinibacillus sp. 4-3, sp. nov., isolated from soil.</title>
        <authorList>
            <person name="Sidarenka A.V."/>
            <person name="Guliayeva D.E."/>
            <person name="Leanovich S.I."/>
            <person name="Hileuskaya K.S."/>
            <person name="Akhremchuk A.E."/>
            <person name="Sikolenko M.A."/>
            <person name="Valentovich L.N."/>
        </authorList>
    </citation>
    <scope>NUCLEOTIDE SEQUENCE</scope>
    <source>
        <strain evidence="2">4-3</strain>
    </source>
</reference>
<name>A0AB39HMN2_9BACI</name>